<keyword evidence="4" id="KW-1185">Reference proteome</keyword>
<keyword evidence="2" id="KW-0732">Signal</keyword>
<feature type="region of interest" description="Disordered" evidence="1">
    <location>
        <begin position="113"/>
        <end position="134"/>
    </location>
</feature>
<dbReference type="Proteomes" id="UP001215280">
    <property type="component" value="Unassembled WGS sequence"/>
</dbReference>
<feature type="compositionally biased region" description="Low complexity" evidence="1">
    <location>
        <begin position="35"/>
        <end position="52"/>
    </location>
</feature>
<organism evidence="3 4">
    <name type="scientific">Mycena maculata</name>
    <dbReference type="NCBI Taxonomy" id="230809"/>
    <lineage>
        <taxon>Eukaryota</taxon>
        <taxon>Fungi</taxon>
        <taxon>Dikarya</taxon>
        <taxon>Basidiomycota</taxon>
        <taxon>Agaricomycotina</taxon>
        <taxon>Agaricomycetes</taxon>
        <taxon>Agaricomycetidae</taxon>
        <taxon>Agaricales</taxon>
        <taxon>Marasmiineae</taxon>
        <taxon>Mycenaceae</taxon>
        <taxon>Mycena</taxon>
    </lineage>
</organism>
<name>A0AAD7J290_9AGAR</name>
<evidence type="ECO:0000256" key="1">
    <source>
        <dbReference type="SAM" id="MobiDB-lite"/>
    </source>
</evidence>
<evidence type="ECO:0008006" key="5">
    <source>
        <dbReference type="Google" id="ProtNLM"/>
    </source>
</evidence>
<proteinExistence type="predicted"/>
<evidence type="ECO:0000256" key="2">
    <source>
        <dbReference type="SAM" id="SignalP"/>
    </source>
</evidence>
<reference evidence="3" key="1">
    <citation type="submission" date="2023-03" db="EMBL/GenBank/DDBJ databases">
        <title>Massive genome expansion in bonnet fungi (Mycena s.s.) driven by repeated elements and novel gene families across ecological guilds.</title>
        <authorList>
            <consortium name="Lawrence Berkeley National Laboratory"/>
            <person name="Harder C.B."/>
            <person name="Miyauchi S."/>
            <person name="Viragh M."/>
            <person name="Kuo A."/>
            <person name="Thoen E."/>
            <person name="Andreopoulos B."/>
            <person name="Lu D."/>
            <person name="Skrede I."/>
            <person name="Drula E."/>
            <person name="Henrissat B."/>
            <person name="Morin E."/>
            <person name="Kohler A."/>
            <person name="Barry K."/>
            <person name="LaButti K."/>
            <person name="Morin E."/>
            <person name="Salamov A."/>
            <person name="Lipzen A."/>
            <person name="Mereny Z."/>
            <person name="Hegedus B."/>
            <person name="Baldrian P."/>
            <person name="Stursova M."/>
            <person name="Weitz H."/>
            <person name="Taylor A."/>
            <person name="Grigoriev I.V."/>
            <person name="Nagy L.G."/>
            <person name="Martin F."/>
            <person name="Kauserud H."/>
        </authorList>
    </citation>
    <scope>NUCLEOTIDE SEQUENCE</scope>
    <source>
        <strain evidence="3">CBHHK188m</strain>
    </source>
</reference>
<protein>
    <recommendedName>
        <fullName evidence="5">Secreted protein</fullName>
    </recommendedName>
</protein>
<comment type="caution">
    <text evidence="3">The sequence shown here is derived from an EMBL/GenBank/DDBJ whole genome shotgun (WGS) entry which is preliminary data.</text>
</comment>
<sequence>MPQAPLAFFAALWGVSFGADHHSARDIHSRRRESSSNTNPTSRRSSPPTRGRPALKNDHHIPLGPTAASERGPRALEAPGSAPTREKVFGPLASLGFRLAFRLFAVLSLSHKSAAGRPPGQSPRDDGVGGHPNAARARPLLHVAALALSDLPWPLLRNLKNVQDLTLACAYVARRRSGPPAAAASHAARLSPKHSPSRGTRWGVLLCVRRAAFCGAHLDALILPPVPEHLNPAAARGAALLRFRGGRTRYTCLLEITRHIACLLEIVVPRPASDAIALSFIQESFVYAK</sequence>
<feature type="signal peptide" evidence="2">
    <location>
        <begin position="1"/>
        <end position="18"/>
    </location>
</feature>
<dbReference type="EMBL" id="JARJLG010000066">
    <property type="protein sequence ID" value="KAJ7754655.1"/>
    <property type="molecule type" value="Genomic_DNA"/>
</dbReference>
<evidence type="ECO:0000313" key="4">
    <source>
        <dbReference type="Proteomes" id="UP001215280"/>
    </source>
</evidence>
<dbReference type="AlphaFoldDB" id="A0AAD7J290"/>
<feature type="chain" id="PRO_5041996837" description="Secreted protein" evidence="2">
    <location>
        <begin position="19"/>
        <end position="289"/>
    </location>
</feature>
<feature type="region of interest" description="Disordered" evidence="1">
    <location>
        <begin position="24"/>
        <end position="85"/>
    </location>
</feature>
<accession>A0AAD7J290</accession>
<evidence type="ECO:0000313" key="3">
    <source>
        <dbReference type="EMBL" id="KAJ7754655.1"/>
    </source>
</evidence>
<gene>
    <name evidence="3" type="ORF">DFH07DRAFT_959678</name>
</gene>